<evidence type="ECO:0000256" key="5">
    <source>
        <dbReference type="ARBA" id="ARBA00023125"/>
    </source>
</evidence>
<evidence type="ECO:0000313" key="8">
    <source>
        <dbReference type="EMBL" id="UUX49750.1"/>
    </source>
</evidence>
<keyword evidence="3 7" id="KW-0862">Zinc</keyword>
<dbReference type="Proteomes" id="UP001060336">
    <property type="component" value="Chromosome"/>
</dbReference>
<dbReference type="GO" id="GO:0003700">
    <property type="term" value="F:DNA-binding transcription factor activity"/>
    <property type="evidence" value="ECO:0007669"/>
    <property type="project" value="InterPro"/>
</dbReference>
<keyword evidence="5" id="KW-0238">DNA-binding</keyword>
<dbReference type="Pfam" id="PF01475">
    <property type="entry name" value="FUR"/>
    <property type="match status" value="1"/>
</dbReference>
<keyword evidence="2" id="KW-0678">Repressor</keyword>
<dbReference type="RefSeq" id="WP_257768586.1">
    <property type="nucleotide sequence ID" value="NZ_CP102480.1"/>
</dbReference>
<keyword evidence="6" id="KW-0804">Transcription</keyword>
<dbReference type="Gene3D" id="1.10.10.10">
    <property type="entry name" value="Winged helix-like DNA-binding domain superfamily/Winged helix DNA-binding domain"/>
    <property type="match status" value="1"/>
</dbReference>
<dbReference type="GO" id="GO:1900376">
    <property type="term" value="P:regulation of secondary metabolite biosynthetic process"/>
    <property type="evidence" value="ECO:0007669"/>
    <property type="project" value="TreeGrafter"/>
</dbReference>
<feature type="binding site" evidence="7">
    <location>
        <position position="125"/>
    </location>
    <ligand>
        <name>Zn(2+)</name>
        <dbReference type="ChEBI" id="CHEBI:29105"/>
    </ligand>
</feature>
<dbReference type="InterPro" id="IPR036388">
    <property type="entry name" value="WH-like_DNA-bd_sf"/>
</dbReference>
<name>A0A9J7ARB8_9PROT</name>
<evidence type="ECO:0000256" key="6">
    <source>
        <dbReference type="ARBA" id="ARBA00023163"/>
    </source>
</evidence>
<keyword evidence="4" id="KW-0805">Transcription regulation</keyword>
<dbReference type="GO" id="GO:0008270">
    <property type="term" value="F:zinc ion binding"/>
    <property type="evidence" value="ECO:0007669"/>
    <property type="project" value="TreeGrafter"/>
</dbReference>
<dbReference type="EMBL" id="CP102480">
    <property type="protein sequence ID" value="UUX49750.1"/>
    <property type="molecule type" value="Genomic_DNA"/>
</dbReference>
<gene>
    <name evidence="8" type="ORF">NUH88_20425</name>
</gene>
<feature type="binding site" evidence="7">
    <location>
        <position position="122"/>
    </location>
    <ligand>
        <name>Zn(2+)</name>
        <dbReference type="ChEBI" id="CHEBI:29105"/>
    </ligand>
</feature>
<proteinExistence type="inferred from homology"/>
<dbReference type="GO" id="GO:0045892">
    <property type="term" value="P:negative regulation of DNA-templated transcription"/>
    <property type="evidence" value="ECO:0007669"/>
    <property type="project" value="TreeGrafter"/>
</dbReference>
<dbReference type="PANTHER" id="PTHR33202:SF6">
    <property type="entry name" value="ZINC UPTAKE REGULATION PROTEIN"/>
    <property type="match status" value="1"/>
</dbReference>
<comment type="similarity">
    <text evidence="1">Belongs to the Fur family.</text>
</comment>
<reference evidence="8" key="1">
    <citation type="submission" date="2022-08" db="EMBL/GenBank/DDBJ databases">
        <title>Nisaea acidiphila sp. nov., isolated from a marine algal debris and emended description of the genus Nisaea Urios et al. 2008.</title>
        <authorList>
            <person name="Kwon K."/>
        </authorList>
    </citation>
    <scope>NUCLEOTIDE SEQUENCE</scope>
    <source>
        <strain evidence="8">MEBiC11861</strain>
    </source>
</reference>
<evidence type="ECO:0000256" key="4">
    <source>
        <dbReference type="ARBA" id="ARBA00023015"/>
    </source>
</evidence>
<protein>
    <submittedName>
        <fullName evidence="8">Transcriptional repressor</fullName>
    </submittedName>
</protein>
<dbReference type="Gene3D" id="3.30.1490.190">
    <property type="match status" value="1"/>
</dbReference>
<dbReference type="PANTHER" id="PTHR33202">
    <property type="entry name" value="ZINC UPTAKE REGULATION PROTEIN"/>
    <property type="match status" value="1"/>
</dbReference>
<organism evidence="8 9">
    <name type="scientific">Nisaea acidiphila</name>
    <dbReference type="NCBI Taxonomy" id="1862145"/>
    <lineage>
        <taxon>Bacteria</taxon>
        <taxon>Pseudomonadati</taxon>
        <taxon>Pseudomonadota</taxon>
        <taxon>Alphaproteobacteria</taxon>
        <taxon>Rhodospirillales</taxon>
        <taxon>Thalassobaculaceae</taxon>
        <taxon>Nisaea</taxon>
    </lineage>
</organism>
<feature type="binding site" evidence="7">
    <location>
        <position position="162"/>
    </location>
    <ligand>
        <name>Zn(2+)</name>
        <dbReference type="ChEBI" id="CHEBI:29105"/>
    </ligand>
</feature>
<dbReference type="InterPro" id="IPR043135">
    <property type="entry name" value="Fur_C"/>
</dbReference>
<keyword evidence="9" id="KW-1185">Reference proteome</keyword>
<keyword evidence="7" id="KW-0479">Metal-binding</keyword>
<evidence type="ECO:0000256" key="2">
    <source>
        <dbReference type="ARBA" id="ARBA00022491"/>
    </source>
</evidence>
<dbReference type="AlphaFoldDB" id="A0A9J7ARB8"/>
<dbReference type="InterPro" id="IPR036390">
    <property type="entry name" value="WH_DNA-bd_sf"/>
</dbReference>
<dbReference type="KEGG" id="naci:NUH88_20425"/>
<dbReference type="SUPFAM" id="SSF46785">
    <property type="entry name" value="Winged helix' DNA-binding domain"/>
    <property type="match status" value="1"/>
</dbReference>
<evidence type="ECO:0000313" key="9">
    <source>
        <dbReference type="Proteomes" id="UP001060336"/>
    </source>
</evidence>
<dbReference type="GO" id="GO:0005829">
    <property type="term" value="C:cytosol"/>
    <property type="evidence" value="ECO:0007669"/>
    <property type="project" value="TreeGrafter"/>
</dbReference>
<sequence>MQNSATSFPAPDHDHGQCLDDALSAAERLCAERGVRITPARRRVLELVWQRHAPIGAYDILSEMQKDADREGKTSAKIAPPTVYRALEFLMEQGLVHKVESQNAYIGCSHPEAGHDCGFLICRECGAALEIEDEKLSTLLKTMASRHGFTAEESTVEIKGICPACKAGAA</sequence>
<evidence type="ECO:0000256" key="7">
    <source>
        <dbReference type="PIRSR" id="PIRSR602481-1"/>
    </source>
</evidence>
<evidence type="ECO:0000256" key="1">
    <source>
        <dbReference type="ARBA" id="ARBA00007957"/>
    </source>
</evidence>
<evidence type="ECO:0000256" key="3">
    <source>
        <dbReference type="ARBA" id="ARBA00022833"/>
    </source>
</evidence>
<dbReference type="GO" id="GO:0000976">
    <property type="term" value="F:transcription cis-regulatory region binding"/>
    <property type="evidence" value="ECO:0007669"/>
    <property type="project" value="TreeGrafter"/>
</dbReference>
<dbReference type="CDD" id="cd07153">
    <property type="entry name" value="Fur_like"/>
    <property type="match status" value="1"/>
</dbReference>
<comment type="cofactor">
    <cofactor evidence="7">
        <name>Zn(2+)</name>
        <dbReference type="ChEBI" id="CHEBI:29105"/>
    </cofactor>
    <text evidence="7">Binds 1 zinc ion per subunit.</text>
</comment>
<feature type="binding site" evidence="7">
    <location>
        <position position="165"/>
    </location>
    <ligand>
        <name>Zn(2+)</name>
        <dbReference type="ChEBI" id="CHEBI:29105"/>
    </ligand>
</feature>
<dbReference type="InterPro" id="IPR002481">
    <property type="entry name" value="FUR"/>
</dbReference>
<accession>A0A9J7ARB8</accession>